<sequence>METIQAFLNEYDHIPPKDKSMALLLAEERFLKIKQAVEEEHNQPEIMQELLLKLMNDLQILNGIQPKQEKQAEQESSKAITPYLPTVKPDNSLSMGDEPLSTIPETESDEVIKSSVENLVPIPSESKVIFDDICDVSFCDNDHFDAEFVLINSLLSRDISITSPKIDFLPEEFASELDLIDPILPGIDEDDFDEEEGEINIDILQIEDEILCEKLLNVNILIDKIEALNLTPSTPFVLEYPSSSPIPIVDSNILIEEVDTFLVPEDSIPPGIKSDFDSDGDIILDDLLNDDPIPEYERFTFDIEPDAPVINNFDGLNEDECFDPGGGEIVFSQNVEDDDSFTFVAFVIRNFSTRSHLPGILLYFYPPGVKT</sequence>
<evidence type="ECO:0000313" key="2">
    <source>
        <dbReference type="Proteomes" id="UP001151760"/>
    </source>
</evidence>
<dbReference type="EMBL" id="BQNB010011353">
    <property type="protein sequence ID" value="GJS89480.1"/>
    <property type="molecule type" value="Genomic_DNA"/>
</dbReference>
<protein>
    <submittedName>
        <fullName evidence="1">Uncharacterized protein</fullName>
    </submittedName>
</protein>
<accession>A0ABQ4ZHX2</accession>
<name>A0ABQ4ZHX2_9ASTR</name>
<dbReference type="Proteomes" id="UP001151760">
    <property type="component" value="Unassembled WGS sequence"/>
</dbReference>
<reference evidence="1" key="2">
    <citation type="submission" date="2022-01" db="EMBL/GenBank/DDBJ databases">
        <authorList>
            <person name="Yamashiro T."/>
            <person name="Shiraishi A."/>
            <person name="Satake H."/>
            <person name="Nakayama K."/>
        </authorList>
    </citation>
    <scope>NUCLEOTIDE SEQUENCE</scope>
</reference>
<organism evidence="1 2">
    <name type="scientific">Tanacetum coccineum</name>
    <dbReference type="NCBI Taxonomy" id="301880"/>
    <lineage>
        <taxon>Eukaryota</taxon>
        <taxon>Viridiplantae</taxon>
        <taxon>Streptophyta</taxon>
        <taxon>Embryophyta</taxon>
        <taxon>Tracheophyta</taxon>
        <taxon>Spermatophyta</taxon>
        <taxon>Magnoliopsida</taxon>
        <taxon>eudicotyledons</taxon>
        <taxon>Gunneridae</taxon>
        <taxon>Pentapetalae</taxon>
        <taxon>asterids</taxon>
        <taxon>campanulids</taxon>
        <taxon>Asterales</taxon>
        <taxon>Asteraceae</taxon>
        <taxon>Asteroideae</taxon>
        <taxon>Anthemideae</taxon>
        <taxon>Anthemidinae</taxon>
        <taxon>Tanacetum</taxon>
    </lineage>
</organism>
<keyword evidence="2" id="KW-1185">Reference proteome</keyword>
<proteinExistence type="predicted"/>
<reference evidence="1" key="1">
    <citation type="journal article" date="2022" name="Int. J. Mol. Sci.">
        <title>Draft Genome of Tanacetum Coccineum: Genomic Comparison of Closely Related Tanacetum-Family Plants.</title>
        <authorList>
            <person name="Yamashiro T."/>
            <person name="Shiraishi A."/>
            <person name="Nakayama K."/>
            <person name="Satake H."/>
        </authorList>
    </citation>
    <scope>NUCLEOTIDE SEQUENCE</scope>
</reference>
<gene>
    <name evidence="1" type="ORF">Tco_0772116</name>
</gene>
<evidence type="ECO:0000313" key="1">
    <source>
        <dbReference type="EMBL" id="GJS89480.1"/>
    </source>
</evidence>
<comment type="caution">
    <text evidence="1">The sequence shown here is derived from an EMBL/GenBank/DDBJ whole genome shotgun (WGS) entry which is preliminary data.</text>
</comment>